<keyword evidence="3" id="KW-1185">Reference proteome</keyword>
<protein>
    <recommendedName>
        <fullName evidence="1">Transposase IS4-like domain-containing protein</fullName>
    </recommendedName>
</protein>
<gene>
    <name evidence="2" type="ORF">X777_05151</name>
</gene>
<dbReference type="InterPro" id="IPR002559">
    <property type="entry name" value="Transposase_11"/>
</dbReference>
<dbReference type="STRING" id="2015173.A0A026X1R6"/>
<evidence type="ECO:0000313" key="3">
    <source>
        <dbReference type="Proteomes" id="UP000053097"/>
    </source>
</evidence>
<evidence type="ECO:0000313" key="2">
    <source>
        <dbReference type="EMBL" id="EZA62212.1"/>
    </source>
</evidence>
<dbReference type="Pfam" id="PF01609">
    <property type="entry name" value="DDE_Tnp_1"/>
    <property type="match status" value="1"/>
</dbReference>
<evidence type="ECO:0000259" key="1">
    <source>
        <dbReference type="Pfam" id="PF01609"/>
    </source>
</evidence>
<organism evidence="2 3">
    <name type="scientific">Ooceraea biroi</name>
    <name type="common">Clonal raider ant</name>
    <name type="synonym">Cerapachys biroi</name>
    <dbReference type="NCBI Taxonomy" id="2015173"/>
    <lineage>
        <taxon>Eukaryota</taxon>
        <taxon>Metazoa</taxon>
        <taxon>Ecdysozoa</taxon>
        <taxon>Arthropoda</taxon>
        <taxon>Hexapoda</taxon>
        <taxon>Insecta</taxon>
        <taxon>Pterygota</taxon>
        <taxon>Neoptera</taxon>
        <taxon>Endopterygota</taxon>
        <taxon>Hymenoptera</taxon>
        <taxon>Apocrita</taxon>
        <taxon>Aculeata</taxon>
        <taxon>Formicoidea</taxon>
        <taxon>Formicidae</taxon>
        <taxon>Dorylinae</taxon>
        <taxon>Ooceraea</taxon>
    </lineage>
</organism>
<reference evidence="2 3" key="1">
    <citation type="journal article" date="2014" name="Curr. Biol.">
        <title>The genome of the clonal raider ant Cerapachys biroi.</title>
        <authorList>
            <person name="Oxley P.R."/>
            <person name="Ji L."/>
            <person name="Fetter-Pruneda I."/>
            <person name="McKenzie S.K."/>
            <person name="Li C."/>
            <person name="Hu H."/>
            <person name="Zhang G."/>
            <person name="Kronauer D.J."/>
        </authorList>
    </citation>
    <scope>NUCLEOTIDE SEQUENCE [LARGE SCALE GENOMIC DNA]</scope>
</reference>
<name>A0A026X1R6_OOCBI</name>
<dbReference type="GO" id="GO:0006313">
    <property type="term" value="P:DNA transposition"/>
    <property type="evidence" value="ECO:0007669"/>
    <property type="project" value="InterPro"/>
</dbReference>
<dbReference type="Proteomes" id="UP000053097">
    <property type="component" value="Unassembled WGS sequence"/>
</dbReference>
<proteinExistence type="predicted"/>
<sequence>MIASLLGLEREQQVSEYSQSVLHSFEKDILPRHFGINAVSREELIKNHTSEIAQKLYNVENKLMIISNGTYCKHEKSTNNEYQRKSFSGQKKVPLCKPFTLCTTDGYIIDMLGPYNANLNDAEILKSILNIPNSLPKLLQKGDIFILDRGFRDVKPLLEKKGFEVLMPALKGKRSQLPTDESNESRFVTKLRWVVEAVHGIMKKIQAIRPKIRQQNASKRQIILSDCIISAQ</sequence>
<dbReference type="AlphaFoldDB" id="A0A026X1R6"/>
<accession>A0A026X1R6</accession>
<dbReference type="OMA" id="WENINTI"/>
<dbReference type="GO" id="GO:0003677">
    <property type="term" value="F:DNA binding"/>
    <property type="evidence" value="ECO:0007669"/>
    <property type="project" value="InterPro"/>
</dbReference>
<dbReference type="EMBL" id="KK107025">
    <property type="protein sequence ID" value="EZA62212.1"/>
    <property type="molecule type" value="Genomic_DNA"/>
</dbReference>
<feature type="domain" description="Transposase IS4-like" evidence="1">
    <location>
        <begin position="78"/>
        <end position="225"/>
    </location>
</feature>
<dbReference type="GO" id="GO:0004803">
    <property type="term" value="F:transposase activity"/>
    <property type="evidence" value="ECO:0007669"/>
    <property type="project" value="InterPro"/>
</dbReference>